<dbReference type="RefSeq" id="WP_369338573.1">
    <property type="nucleotide sequence ID" value="NZ_JBFYGN010000010.1"/>
</dbReference>
<dbReference type="PANTHER" id="PTHR43072">
    <property type="entry name" value="N-ACETYLTRANSFERASE"/>
    <property type="match status" value="1"/>
</dbReference>
<gene>
    <name evidence="2" type="ORF">AB6724_11065</name>
</gene>
<dbReference type="PROSITE" id="PS51186">
    <property type="entry name" value="GNAT"/>
    <property type="match status" value="1"/>
</dbReference>
<accession>A0ABV3ZUV6</accession>
<evidence type="ECO:0000313" key="2">
    <source>
        <dbReference type="EMBL" id="MEX8193379.1"/>
    </source>
</evidence>
<sequence>MESLAHPVAAVAAPAVEPDMPLITEARSAHVQAMQVIYAHYVQTSICTMEELAPGEAEMHRRHDALRREGLPWLVALDRAQVVGYAYAGRYRPRVGYGGTVETSIYIHPEHHGRGLGQLLLEALIRDCQSLGLRQMVAVIVRDPETQGSIRLHQRLGFRQAGVLEQVGRKFGRSLDTLLMQRSLCAA</sequence>
<name>A0ABV3ZUV6_9BURK</name>
<dbReference type="InterPro" id="IPR016181">
    <property type="entry name" value="Acyl_CoA_acyltransferase"/>
</dbReference>
<reference evidence="2 3" key="1">
    <citation type="journal article" date="2013" name="Int. J. Syst. Evol. Microbiol.">
        <title>Comamonas guangdongensis sp. nov., isolated from subterranean forest sediment, and emended description of the genus Comamonas.</title>
        <authorList>
            <person name="Zhang J."/>
            <person name="Wang Y."/>
            <person name="Zhou S."/>
            <person name="Wu C."/>
            <person name="He J."/>
            <person name="Li F."/>
        </authorList>
    </citation>
    <scope>NUCLEOTIDE SEQUENCE [LARGE SCALE GENOMIC DNA]</scope>
    <source>
        <strain evidence="2 3">CCTCC AB2011133</strain>
    </source>
</reference>
<dbReference type="PANTHER" id="PTHR43072:SF8">
    <property type="entry name" value="ACYLTRANSFERASE FABY-RELATED"/>
    <property type="match status" value="1"/>
</dbReference>
<proteinExistence type="predicted"/>
<evidence type="ECO:0000313" key="3">
    <source>
        <dbReference type="Proteomes" id="UP001561046"/>
    </source>
</evidence>
<dbReference type="Proteomes" id="UP001561046">
    <property type="component" value="Unassembled WGS sequence"/>
</dbReference>
<protein>
    <submittedName>
        <fullName evidence="2">N-acetyltransferase family protein</fullName>
    </submittedName>
</protein>
<feature type="domain" description="N-acetyltransferase" evidence="1">
    <location>
        <begin position="36"/>
        <end position="185"/>
    </location>
</feature>
<dbReference type="InterPro" id="IPR000182">
    <property type="entry name" value="GNAT_dom"/>
</dbReference>
<comment type="caution">
    <text evidence="2">The sequence shown here is derived from an EMBL/GenBank/DDBJ whole genome shotgun (WGS) entry which is preliminary data.</text>
</comment>
<dbReference type="CDD" id="cd04301">
    <property type="entry name" value="NAT_SF"/>
    <property type="match status" value="1"/>
</dbReference>
<keyword evidence="3" id="KW-1185">Reference proteome</keyword>
<evidence type="ECO:0000259" key="1">
    <source>
        <dbReference type="PROSITE" id="PS51186"/>
    </source>
</evidence>
<dbReference type="Pfam" id="PF00583">
    <property type="entry name" value="Acetyltransf_1"/>
    <property type="match status" value="1"/>
</dbReference>
<dbReference type="SUPFAM" id="SSF55729">
    <property type="entry name" value="Acyl-CoA N-acyltransferases (Nat)"/>
    <property type="match status" value="1"/>
</dbReference>
<dbReference type="EMBL" id="JBFYGN010000010">
    <property type="protein sequence ID" value="MEX8193379.1"/>
    <property type="molecule type" value="Genomic_DNA"/>
</dbReference>
<organism evidence="2 3">
    <name type="scientific">Comamonas guangdongensis</name>
    <dbReference type="NCBI Taxonomy" id="510515"/>
    <lineage>
        <taxon>Bacteria</taxon>
        <taxon>Pseudomonadati</taxon>
        <taxon>Pseudomonadota</taxon>
        <taxon>Betaproteobacteria</taxon>
        <taxon>Burkholderiales</taxon>
        <taxon>Comamonadaceae</taxon>
        <taxon>Comamonas</taxon>
    </lineage>
</organism>
<dbReference type="Gene3D" id="3.40.630.30">
    <property type="match status" value="1"/>
</dbReference>